<dbReference type="SUPFAM" id="SSF53756">
    <property type="entry name" value="UDP-Glycosyltransferase/glycogen phosphorylase"/>
    <property type="match status" value="1"/>
</dbReference>
<keyword evidence="3" id="KW-1185">Reference proteome</keyword>
<keyword evidence="2" id="KW-0808">Transferase</keyword>
<dbReference type="EMBL" id="CP004387">
    <property type="protein sequence ID" value="AJD48520.1"/>
    <property type="molecule type" value="Genomic_DNA"/>
</dbReference>
<feature type="domain" description="Glycosyl transferase family 1" evidence="1">
    <location>
        <begin position="64"/>
        <end position="207"/>
    </location>
</feature>
<dbReference type="InterPro" id="IPR050194">
    <property type="entry name" value="Glycosyltransferase_grp1"/>
</dbReference>
<dbReference type="AlphaFoldDB" id="A0A0B4XP39"/>
<dbReference type="GO" id="GO:0016758">
    <property type="term" value="F:hexosyltransferase activity"/>
    <property type="evidence" value="ECO:0007669"/>
    <property type="project" value="TreeGrafter"/>
</dbReference>
<name>A0A0B4XP39_9GAMM</name>
<dbReference type="HOGENOM" id="CLU_1154487_0_0_6"/>
<sequence>MNVFRFFLFLIRKRSILHLTSVHEENRVRALFGEEFQYMVVPNLPDFRLLQERDVLPSGERESRTVKRVLSVGRVSPIKNYELLLHAAQHFKGIADFIVVGPIENKQYYSQLMEIMCRLDIDNVQFVGEKDRESLLLYYCGADIYFHPALSENFCHSAVEAMLNGLPIVMSSGLPWLGVSDFGGQVVDPENLEEAVAALSALLCKKNKELTAIGVRCRDYILSELDLDSSRKAYIGLFSS</sequence>
<accession>A0A0B4XP39</accession>
<gene>
    <name evidence="2" type="ORF">S7S_10540</name>
</gene>
<dbReference type="Proteomes" id="UP000006764">
    <property type="component" value="Chromosome"/>
</dbReference>
<evidence type="ECO:0000259" key="1">
    <source>
        <dbReference type="Pfam" id="PF00534"/>
    </source>
</evidence>
<dbReference type="InterPro" id="IPR001296">
    <property type="entry name" value="Glyco_trans_1"/>
</dbReference>
<dbReference type="Pfam" id="PF00534">
    <property type="entry name" value="Glycos_transf_1"/>
    <property type="match status" value="1"/>
</dbReference>
<protein>
    <submittedName>
        <fullName evidence="2">Glycosyl transferase family protein</fullName>
    </submittedName>
</protein>
<dbReference type="KEGG" id="apac:S7S_10540"/>
<dbReference type="STRING" id="391936.S7S_10540"/>
<reference evidence="2 3" key="1">
    <citation type="journal article" date="2012" name="J. Bacteriol.">
        <title>Genome sequence of an alkane-degrading bacterium, Alcanivorax pacificus type strain W11-5, isolated from deep sea sediment.</title>
        <authorList>
            <person name="Lai Q."/>
            <person name="Shao Z."/>
        </authorList>
    </citation>
    <scope>NUCLEOTIDE SEQUENCE [LARGE SCALE GENOMIC DNA]</scope>
    <source>
        <strain evidence="2 3">W11-5</strain>
    </source>
</reference>
<dbReference type="Gene3D" id="3.40.50.2000">
    <property type="entry name" value="Glycogen Phosphorylase B"/>
    <property type="match status" value="1"/>
</dbReference>
<evidence type="ECO:0000313" key="2">
    <source>
        <dbReference type="EMBL" id="AJD48520.1"/>
    </source>
</evidence>
<organism evidence="2 3">
    <name type="scientific">Isoalcanivorax pacificus W11-5</name>
    <dbReference type="NCBI Taxonomy" id="391936"/>
    <lineage>
        <taxon>Bacteria</taxon>
        <taxon>Pseudomonadati</taxon>
        <taxon>Pseudomonadota</taxon>
        <taxon>Gammaproteobacteria</taxon>
        <taxon>Oceanospirillales</taxon>
        <taxon>Alcanivoracaceae</taxon>
        <taxon>Isoalcanivorax</taxon>
    </lineage>
</organism>
<dbReference type="PANTHER" id="PTHR45947:SF3">
    <property type="entry name" value="SULFOQUINOVOSYL TRANSFERASE SQD2"/>
    <property type="match status" value="1"/>
</dbReference>
<evidence type="ECO:0000313" key="3">
    <source>
        <dbReference type="Proteomes" id="UP000006764"/>
    </source>
</evidence>
<dbReference type="CDD" id="cd03801">
    <property type="entry name" value="GT4_PimA-like"/>
    <property type="match status" value="1"/>
</dbReference>
<proteinExistence type="predicted"/>
<dbReference type="PANTHER" id="PTHR45947">
    <property type="entry name" value="SULFOQUINOVOSYL TRANSFERASE SQD2"/>
    <property type="match status" value="1"/>
</dbReference>